<dbReference type="AlphaFoldDB" id="A0A8B9D3W2"/>
<protein>
    <recommendedName>
        <fullName evidence="1">Protein kinase domain-containing protein</fullName>
    </recommendedName>
</protein>
<dbReference type="Pfam" id="PF00069">
    <property type="entry name" value="Pkinase"/>
    <property type="match status" value="1"/>
</dbReference>
<dbReference type="SUPFAM" id="SSF56112">
    <property type="entry name" value="Protein kinase-like (PK-like)"/>
    <property type="match status" value="1"/>
</dbReference>
<reference evidence="2" key="2">
    <citation type="submission" date="2025-09" db="UniProtKB">
        <authorList>
            <consortium name="Ensembl"/>
        </authorList>
    </citation>
    <scope>IDENTIFICATION</scope>
</reference>
<accession>A0A8B9D3W2</accession>
<sequence>FLRSRTGSPAAAKPGYWVRGALVGDGGLQEVRVGRKWQSCPVLMSVCPQVFTALSSKLLISIYECAETRMRFCLCMELAPLGSILARWQSQGSCSECQVGLWFSQLVLCLGYLHSRAIVHRWVTVSSCSPSPSPSPSPSLFPFIESLRLDKTFKITKSSST</sequence>
<name>A0A8B9D3W2_ANSCY</name>
<dbReference type="Gene3D" id="1.10.510.10">
    <property type="entry name" value="Transferase(Phosphotransferase) domain 1"/>
    <property type="match status" value="1"/>
</dbReference>
<reference evidence="2" key="1">
    <citation type="submission" date="2025-08" db="UniProtKB">
        <authorList>
            <consortium name="Ensembl"/>
        </authorList>
    </citation>
    <scope>IDENTIFICATION</scope>
</reference>
<evidence type="ECO:0000313" key="3">
    <source>
        <dbReference type="Proteomes" id="UP000694521"/>
    </source>
</evidence>
<keyword evidence="3" id="KW-1185">Reference proteome</keyword>
<evidence type="ECO:0000259" key="1">
    <source>
        <dbReference type="Pfam" id="PF00069"/>
    </source>
</evidence>
<feature type="domain" description="Protein kinase" evidence="1">
    <location>
        <begin position="50"/>
        <end position="121"/>
    </location>
</feature>
<dbReference type="InterPro" id="IPR000719">
    <property type="entry name" value="Prot_kinase_dom"/>
</dbReference>
<organism evidence="2 3">
    <name type="scientific">Anser cygnoides</name>
    <name type="common">Swan goose</name>
    <dbReference type="NCBI Taxonomy" id="8845"/>
    <lineage>
        <taxon>Eukaryota</taxon>
        <taxon>Metazoa</taxon>
        <taxon>Chordata</taxon>
        <taxon>Craniata</taxon>
        <taxon>Vertebrata</taxon>
        <taxon>Euteleostomi</taxon>
        <taxon>Archelosauria</taxon>
        <taxon>Archosauria</taxon>
        <taxon>Dinosauria</taxon>
        <taxon>Saurischia</taxon>
        <taxon>Theropoda</taxon>
        <taxon>Coelurosauria</taxon>
        <taxon>Aves</taxon>
        <taxon>Neognathae</taxon>
        <taxon>Galloanserae</taxon>
        <taxon>Anseriformes</taxon>
        <taxon>Anatidae</taxon>
        <taxon>Anserinae</taxon>
        <taxon>Anser</taxon>
    </lineage>
</organism>
<dbReference type="Proteomes" id="UP000694521">
    <property type="component" value="Unplaced"/>
</dbReference>
<dbReference type="InterPro" id="IPR011009">
    <property type="entry name" value="Kinase-like_dom_sf"/>
</dbReference>
<dbReference type="Ensembl" id="ENSACDT00005001196.1">
    <property type="protein sequence ID" value="ENSACDP00005001008.1"/>
    <property type="gene ID" value="ENSACDG00005000699.1"/>
</dbReference>
<proteinExistence type="predicted"/>
<evidence type="ECO:0000313" key="2">
    <source>
        <dbReference type="Ensembl" id="ENSACDP00005001008.1"/>
    </source>
</evidence>
<dbReference type="GO" id="GO:0005524">
    <property type="term" value="F:ATP binding"/>
    <property type="evidence" value="ECO:0007669"/>
    <property type="project" value="InterPro"/>
</dbReference>
<dbReference type="GO" id="GO:0004672">
    <property type="term" value="F:protein kinase activity"/>
    <property type="evidence" value="ECO:0007669"/>
    <property type="project" value="InterPro"/>
</dbReference>